<comment type="caution">
    <text evidence="1">The sequence shown here is derived from an EMBL/GenBank/DDBJ whole genome shotgun (WGS) entry which is preliminary data.</text>
</comment>
<keyword evidence="2" id="KW-1185">Reference proteome</keyword>
<evidence type="ECO:0000313" key="1">
    <source>
        <dbReference type="EMBL" id="GGG88398.1"/>
    </source>
</evidence>
<protein>
    <submittedName>
        <fullName evidence="1">Uncharacterized protein</fullName>
    </submittedName>
</protein>
<dbReference type="Pfam" id="PF18951">
    <property type="entry name" value="DUF5695"/>
    <property type="match status" value="1"/>
</dbReference>
<evidence type="ECO:0000313" key="2">
    <source>
        <dbReference type="Proteomes" id="UP000633278"/>
    </source>
</evidence>
<sequence length="895" mass="101751">MKIFKQYGILIILLSSFASLQAQGYWGRIEKQEPTLGIAQVYQKFNTTHFQLKLVKESQTVAGLRPSKNTNFDFTPSDRLEIRDKDGLYHLGDINLRIRETNAHWKSYSTASKRGKVTPIGTSKNTLAAADLANTLPRDIPVQIKRYYEMDGAHLVMRFEITNKTSQPIEIGALGIPMIFNNILEGKSLVETHAQNVFFDPYIGMDAGYLEVKRLNGEGPALLVLPKENMAFEAYRPLLDDPTPRSIVFEGFHEWMSYSKAYADNEWKGAQQWNQPRSLTLAAGASKNFSLKFVLSEGIKKIQETLIEEKQPVAIGVPGYVIPMDVNAHLFLNAQSEVAAFEISPKGALTIEAEGSKTNGFQKYRIHGKKWGRARLTIQYKDGKTQTVNYKIIKAETEVIKDFGHFLTTKQWFDTPNDPFKRNPSVISYDYETKQQVTQDSRAWISGLSDEGGAGGWLAAIMKQLIQPDKSEIKKLEQFVDQTLWGQIQYSEGDFKYGVKKSIFYYEPDSLPKGTYSDKINYKTWAAWNHKHANDRGRSYNYPHVAAAYWTLYRLSRYHQGLVENKTWDWYLKNAYQTAVAMVDQAPYYAQFGQMEGSVFLKILEDLKNEGLTVMAIDLEARMRKRADHWRALDYPFGSEMPWDSTGQEEVYMWSDYFGYDYKAQVTLHAILAYMPTMPHWAYNGNARRYWDFLYGGKLSRVERQIHHYGSSLNAIPVLQAYRKKGDDLYLLRVGYGGLLGGISNITQDGFGPAAFHSFPSTLEIDYLSGDYGSGFYGYAVNTASFITHDKQLGWLAFGGNLVKKGDLIETSITTAAKNKVYIAPIQLWCTLDAGSFEKVRYNSKTKSTELILGAKSSTAPFAYLRVPENIELPYPKVRGAYKIPLETRSISIKF</sequence>
<dbReference type="Proteomes" id="UP000633278">
    <property type="component" value="Unassembled WGS sequence"/>
</dbReference>
<dbReference type="InterPro" id="IPR043750">
    <property type="entry name" value="DUF5695"/>
</dbReference>
<dbReference type="RefSeq" id="WP_188597295.1">
    <property type="nucleotide sequence ID" value="NZ_BMJW01000001.1"/>
</dbReference>
<name>A0A917HSW4_9FLAO</name>
<accession>A0A917HSW4</accession>
<organism evidence="1 2">
    <name type="scientific">Polaribacter pacificus</name>
    <dbReference type="NCBI Taxonomy" id="1775173"/>
    <lineage>
        <taxon>Bacteria</taxon>
        <taxon>Pseudomonadati</taxon>
        <taxon>Bacteroidota</taxon>
        <taxon>Flavobacteriia</taxon>
        <taxon>Flavobacteriales</taxon>
        <taxon>Flavobacteriaceae</taxon>
    </lineage>
</organism>
<reference evidence="1" key="2">
    <citation type="submission" date="2020-09" db="EMBL/GenBank/DDBJ databases">
        <authorList>
            <person name="Sun Q."/>
            <person name="Zhou Y."/>
        </authorList>
    </citation>
    <scope>NUCLEOTIDE SEQUENCE</scope>
    <source>
        <strain evidence="1">CGMCC 1.15763</strain>
    </source>
</reference>
<gene>
    <name evidence="1" type="ORF">GCM10011416_00810</name>
</gene>
<dbReference type="AlphaFoldDB" id="A0A917HSW4"/>
<reference evidence="1" key="1">
    <citation type="journal article" date="2014" name="Int. J. Syst. Evol. Microbiol.">
        <title>Complete genome sequence of Corynebacterium casei LMG S-19264T (=DSM 44701T), isolated from a smear-ripened cheese.</title>
        <authorList>
            <consortium name="US DOE Joint Genome Institute (JGI-PGF)"/>
            <person name="Walter F."/>
            <person name="Albersmeier A."/>
            <person name="Kalinowski J."/>
            <person name="Ruckert C."/>
        </authorList>
    </citation>
    <scope>NUCLEOTIDE SEQUENCE</scope>
    <source>
        <strain evidence="1">CGMCC 1.15763</strain>
    </source>
</reference>
<dbReference type="EMBL" id="BMJW01000001">
    <property type="protein sequence ID" value="GGG88398.1"/>
    <property type="molecule type" value="Genomic_DNA"/>
</dbReference>
<proteinExistence type="predicted"/>